<organism evidence="1 2">
    <name type="scientific">Elysia chlorotica</name>
    <name type="common">Eastern emerald elysia</name>
    <name type="synonym">Sea slug</name>
    <dbReference type="NCBI Taxonomy" id="188477"/>
    <lineage>
        <taxon>Eukaryota</taxon>
        <taxon>Metazoa</taxon>
        <taxon>Spiralia</taxon>
        <taxon>Lophotrochozoa</taxon>
        <taxon>Mollusca</taxon>
        <taxon>Gastropoda</taxon>
        <taxon>Heterobranchia</taxon>
        <taxon>Euthyneura</taxon>
        <taxon>Panpulmonata</taxon>
        <taxon>Sacoglossa</taxon>
        <taxon>Placobranchoidea</taxon>
        <taxon>Plakobranchidae</taxon>
        <taxon>Elysia</taxon>
    </lineage>
</organism>
<accession>A0A433SVN9</accession>
<dbReference type="AlphaFoldDB" id="A0A433SVN9"/>
<sequence length="228" mass="26132">MANVQDFDSENIVLCYRQTLSFIHCFTMANVQDFDSENIVLCYRQTLSFIHCFTMANVQDFDSESIVFCYRETLPANRCFTMANIQDFDSENIVLCYRQTLSFIHCFTMANVQDFDSESVGSDFGVADMTEFDDFTIDEMRTMDAIERELELEELHAAMPDPGPEPADAGPVAPLGEPDWRTGFEANMKTENFRCLDHLRPSRFVEISLCMVTSTDGYLLMTKHNSQI</sequence>
<keyword evidence="2" id="KW-1185">Reference proteome</keyword>
<protein>
    <submittedName>
        <fullName evidence="1">Uncharacterized protein</fullName>
    </submittedName>
</protein>
<gene>
    <name evidence="1" type="ORF">EGW08_018884</name>
</gene>
<dbReference type="EMBL" id="RQTK01000946">
    <property type="protein sequence ID" value="RUS73349.1"/>
    <property type="molecule type" value="Genomic_DNA"/>
</dbReference>
<proteinExistence type="predicted"/>
<reference evidence="1 2" key="1">
    <citation type="submission" date="2019-01" db="EMBL/GenBank/DDBJ databases">
        <title>A draft genome assembly of the solar-powered sea slug Elysia chlorotica.</title>
        <authorList>
            <person name="Cai H."/>
            <person name="Li Q."/>
            <person name="Fang X."/>
            <person name="Li J."/>
            <person name="Curtis N.E."/>
            <person name="Altenburger A."/>
            <person name="Shibata T."/>
            <person name="Feng M."/>
            <person name="Maeda T."/>
            <person name="Schwartz J.A."/>
            <person name="Shigenobu S."/>
            <person name="Lundholm N."/>
            <person name="Nishiyama T."/>
            <person name="Yang H."/>
            <person name="Hasebe M."/>
            <person name="Li S."/>
            <person name="Pierce S.K."/>
            <person name="Wang J."/>
        </authorList>
    </citation>
    <scope>NUCLEOTIDE SEQUENCE [LARGE SCALE GENOMIC DNA]</scope>
    <source>
        <strain evidence="1">EC2010</strain>
        <tissue evidence="1">Whole organism of an adult</tissue>
    </source>
</reference>
<evidence type="ECO:0000313" key="1">
    <source>
        <dbReference type="EMBL" id="RUS73349.1"/>
    </source>
</evidence>
<dbReference type="Proteomes" id="UP000271974">
    <property type="component" value="Unassembled WGS sequence"/>
</dbReference>
<name>A0A433SVN9_ELYCH</name>
<comment type="caution">
    <text evidence="1">The sequence shown here is derived from an EMBL/GenBank/DDBJ whole genome shotgun (WGS) entry which is preliminary data.</text>
</comment>
<evidence type="ECO:0000313" key="2">
    <source>
        <dbReference type="Proteomes" id="UP000271974"/>
    </source>
</evidence>